<evidence type="ECO:0000313" key="3">
    <source>
        <dbReference type="Proteomes" id="UP000799640"/>
    </source>
</evidence>
<name>A0A6G1I0J3_9PEZI</name>
<reference evidence="2" key="1">
    <citation type="journal article" date="2020" name="Stud. Mycol.">
        <title>101 Dothideomycetes genomes: a test case for predicting lifestyles and emergence of pathogens.</title>
        <authorList>
            <person name="Haridas S."/>
            <person name="Albert R."/>
            <person name="Binder M."/>
            <person name="Bloem J."/>
            <person name="Labutti K."/>
            <person name="Salamov A."/>
            <person name="Andreopoulos B."/>
            <person name="Baker S."/>
            <person name="Barry K."/>
            <person name="Bills G."/>
            <person name="Bluhm B."/>
            <person name="Cannon C."/>
            <person name="Castanera R."/>
            <person name="Culley D."/>
            <person name="Daum C."/>
            <person name="Ezra D."/>
            <person name="Gonzalez J."/>
            <person name="Henrissat B."/>
            <person name="Kuo A."/>
            <person name="Liang C."/>
            <person name="Lipzen A."/>
            <person name="Lutzoni F."/>
            <person name="Magnuson J."/>
            <person name="Mondo S."/>
            <person name="Nolan M."/>
            <person name="Ohm R."/>
            <person name="Pangilinan J."/>
            <person name="Park H.-J."/>
            <person name="Ramirez L."/>
            <person name="Alfaro M."/>
            <person name="Sun H."/>
            <person name="Tritt A."/>
            <person name="Yoshinaga Y."/>
            <person name="Zwiers L.-H."/>
            <person name="Turgeon B."/>
            <person name="Goodwin S."/>
            <person name="Spatafora J."/>
            <person name="Crous P."/>
            <person name="Grigoriev I."/>
        </authorList>
    </citation>
    <scope>NUCLEOTIDE SEQUENCE</scope>
    <source>
        <strain evidence="2">CBS 262.69</strain>
    </source>
</reference>
<dbReference type="Proteomes" id="UP000799640">
    <property type="component" value="Unassembled WGS sequence"/>
</dbReference>
<dbReference type="EMBL" id="ML996692">
    <property type="protein sequence ID" value="KAF2401818.1"/>
    <property type="molecule type" value="Genomic_DNA"/>
</dbReference>
<protein>
    <submittedName>
        <fullName evidence="2">Uncharacterized protein</fullName>
    </submittedName>
</protein>
<accession>A0A6G1I0J3</accession>
<dbReference type="AlphaFoldDB" id="A0A6G1I0J3"/>
<organism evidence="2 3">
    <name type="scientific">Trichodelitschia bisporula</name>
    <dbReference type="NCBI Taxonomy" id="703511"/>
    <lineage>
        <taxon>Eukaryota</taxon>
        <taxon>Fungi</taxon>
        <taxon>Dikarya</taxon>
        <taxon>Ascomycota</taxon>
        <taxon>Pezizomycotina</taxon>
        <taxon>Dothideomycetes</taxon>
        <taxon>Dothideomycetes incertae sedis</taxon>
        <taxon>Phaeotrichales</taxon>
        <taxon>Phaeotrichaceae</taxon>
        <taxon>Trichodelitschia</taxon>
    </lineage>
</organism>
<gene>
    <name evidence="2" type="ORF">EJ06DRAFT_528969</name>
</gene>
<keyword evidence="3" id="KW-1185">Reference proteome</keyword>
<evidence type="ECO:0000256" key="1">
    <source>
        <dbReference type="SAM" id="MobiDB-lite"/>
    </source>
</evidence>
<feature type="region of interest" description="Disordered" evidence="1">
    <location>
        <begin position="1"/>
        <end position="27"/>
    </location>
</feature>
<evidence type="ECO:0000313" key="2">
    <source>
        <dbReference type="EMBL" id="KAF2401818.1"/>
    </source>
</evidence>
<sequence>MPALGSPASPRAKSDFSARPQRGAIGINATVRQVPFPHQPEPSPGASLLIAHPPFPFQA</sequence>
<proteinExistence type="predicted"/>